<dbReference type="Proteomes" id="UP000613177">
    <property type="component" value="Unassembled WGS sequence"/>
</dbReference>
<dbReference type="AlphaFoldDB" id="A0A8H7SQ92"/>
<proteinExistence type="predicted"/>
<dbReference type="EMBL" id="JAEPRE010000110">
    <property type="protein sequence ID" value="KAG2232473.1"/>
    <property type="molecule type" value="Genomic_DNA"/>
</dbReference>
<organism evidence="1 2">
    <name type="scientific">Thamnidium elegans</name>
    <dbReference type="NCBI Taxonomy" id="101142"/>
    <lineage>
        <taxon>Eukaryota</taxon>
        <taxon>Fungi</taxon>
        <taxon>Fungi incertae sedis</taxon>
        <taxon>Mucoromycota</taxon>
        <taxon>Mucoromycotina</taxon>
        <taxon>Mucoromycetes</taxon>
        <taxon>Mucorales</taxon>
        <taxon>Mucorineae</taxon>
        <taxon>Mucoraceae</taxon>
        <taxon>Thamnidium</taxon>
    </lineage>
</organism>
<keyword evidence="2" id="KW-1185">Reference proteome</keyword>
<accession>A0A8H7SQ92</accession>
<comment type="caution">
    <text evidence="1">The sequence shown here is derived from an EMBL/GenBank/DDBJ whole genome shotgun (WGS) entry which is preliminary data.</text>
</comment>
<sequence>MNALITISLRIDQETLPEVGSSTLQFMSSKKTKIFILQSQLDATKKAHASDTSGYMTHRASSPLTNYHNLKPYTKWTINNYDDKSTTPTAAKLGSELFQHVARSNIIDKITVKKSEVEELYTKCNDGKLKNSLNISFPNVLVPMVILL</sequence>
<name>A0A8H7SQ92_9FUNG</name>
<evidence type="ECO:0000313" key="1">
    <source>
        <dbReference type="EMBL" id="KAG2232473.1"/>
    </source>
</evidence>
<gene>
    <name evidence="1" type="ORF">INT48_005190</name>
</gene>
<evidence type="ECO:0000313" key="2">
    <source>
        <dbReference type="Proteomes" id="UP000613177"/>
    </source>
</evidence>
<protein>
    <submittedName>
        <fullName evidence="1">Uncharacterized protein</fullName>
    </submittedName>
</protein>
<reference evidence="1" key="1">
    <citation type="submission" date="2021-01" db="EMBL/GenBank/DDBJ databases">
        <title>Metabolic potential, ecology and presence of endohyphal bacteria is reflected in genomic diversity of Mucoromycotina.</title>
        <authorList>
            <person name="Muszewska A."/>
            <person name="Okrasinska A."/>
            <person name="Steczkiewicz K."/>
            <person name="Drgas O."/>
            <person name="Orlowska M."/>
            <person name="Perlinska-Lenart U."/>
            <person name="Aleksandrzak-Piekarczyk T."/>
            <person name="Szatraj K."/>
            <person name="Zielenkiewicz U."/>
            <person name="Pilsyk S."/>
            <person name="Malc E."/>
            <person name="Mieczkowski P."/>
            <person name="Kruszewska J.S."/>
            <person name="Biernat P."/>
            <person name="Pawlowska J."/>
        </authorList>
    </citation>
    <scope>NUCLEOTIDE SEQUENCE</scope>
    <source>
        <strain evidence="1">WA0000018081</strain>
    </source>
</reference>